<sequence length="99" mass="10090">MTQAGYNVAALEDCRAALDGQAGPVGAVGDGFEGQHVDAAIFGELDAAAGFAAAITELDTTGAEEFHAAEELLRSAGSALDAVRSTMDEIDQANAESFR</sequence>
<reference evidence="1 2" key="1">
    <citation type="submission" date="2020-07" db="EMBL/GenBank/DDBJ databases">
        <title>Sequencing the genomes of 1000 actinobacteria strains.</title>
        <authorList>
            <person name="Klenk H.-P."/>
        </authorList>
    </citation>
    <scope>NUCLEOTIDE SEQUENCE [LARGE SCALE GENOMIC DNA]</scope>
    <source>
        <strain evidence="1 2">DSM 44065</strain>
    </source>
</reference>
<organism evidence="1 2">
    <name type="scientific">Saccharopolyspora hordei</name>
    <dbReference type="NCBI Taxonomy" id="1838"/>
    <lineage>
        <taxon>Bacteria</taxon>
        <taxon>Bacillati</taxon>
        <taxon>Actinomycetota</taxon>
        <taxon>Actinomycetes</taxon>
        <taxon>Pseudonocardiales</taxon>
        <taxon>Pseudonocardiaceae</taxon>
        <taxon>Saccharopolyspora</taxon>
    </lineage>
</organism>
<keyword evidence="2" id="KW-1185">Reference proteome</keyword>
<dbReference type="EMBL" id="JACCFJ010000001">
    <property type="protein sequence ID" value="NYI82229.1"/>
    <property type="molecule type" value="Genomic_DNA"/>
</dbReference>
<dbReference type="AlphaFoldDB" id="A0A853AGK6"/>
<gene>
    <name evidence="1" type="ORF">HNR68_000859</name>
</gene>
<proteinExistence type="predicted"/>
<protein>
    <recommendedName>
        <fullName evidence="3">ESX-1 secretion-associated protein</fullName>
    </recommendedName>
</protein>
<evidence type="ECO:0000313" key="1">
    <source>
        <dbReference type="EMBL" id="NYI82229.1"/>
    </source>
</evidence>
<dbReference type="Proteomes" id="UP000587002">
    <property type="component" value="Unassembled WGS sequence"/>
</dbReference>
<evidence type="ECO:0000313" key="2">
    <source>
        <dbReference type="Proteomes" id="UP000587002"/>
    </source>
</evidence>
<name>A0A853AGK6_9PSEU</name>
<dbReference type="RefSeq" id="WP_179717846.1">
    <property type="nucleotide sequence ID" value="NZ_BAABFH010000001.1"/>
</dbReference>
<evidence type="ECO:0008006" key="3">
    <source>
        <dbReference type="Google" id="ProtNLM"/>
    </source>
</evidence>
<accession>A0A853AGK6</accession>
<comment type="caution">
    <text evidence="1">The sequence shown here is derived from an EMBL/GenBank/DDBJ whole genome shotgun (WGS) entry which is preliminary data.</text>
</comment>